<keyword evidence="1" id="KW-1133">Transmembrane helix</keyword>
<dbReference type="EMBL" id="CP012150">
    <property type="protein sequence ID" value="AKS31391.1"/>
    <property type="molecule type" value="Genomic_DNA"/>
</dbReference>
<dbReference type="InterPro" id="IPR036465">
    <property type="entry name" value="vWFA_dom_sf"/>
</dbReference>
<organism evidence="2 3">
    <name type="scientific">Mycolicibacterium goodii</name>
    <name type="common">Mycobacterium goodii</name>
    <dbReference type="NCBI Taxonomy" id="134601"/>
    <lineage>
        <taxon>Bacteria</taxon>
        <taxon>Bacillati</taxon>
        <taxon>Actinomycetota</taxon>
        <taxon>Actinomycetes</taxon>
        <taxon>Mycobacteriales</taxon>
        <taxon>Mycobacteriaceae</taxon>
        <taxon>Mycolicibacterium</taxon>
    </lineage>
</organism>
<keyword evidence="1" id="KW-0472">Membrane</keyword>
<name>A0A0K0X1S0_MYCGD</name>
<dbReference type="KEGG" id="mgo:AFA91_05280"/>
<dbReference type="STRING" id="134601.AFA91_05280"/>
<feature type="transmembrane region" description="Helical" evidence="1">
    <location>
        <begin position="39"/>
        <end position="58"/>
    </location>
</feature>
<dbReference type="AlphaFoldDB" id="A0A0K0X1S0"/>
<feature type="transmembrane region" description="Helical" evidence="1">
    <location>
        <begin position="6"/>
        <end position="27"/>
    </location>
</feature>
<dbReference type="SUPFAM" id="SSF53300">
    <property type="entry name" value="vWA-like"/>
    <property type="match status" value="1"/>
</dbReference>
<evidence type="ECO:0000256" key="1">
    <source>
        <dbReference type="SAM" id="Phobius"/>
    </source>
</evidence>
<sequence>MNLHPVLPALALAAVAAAVLAARAAVLGRARGRAARWRWAGITAAALLLLIAALRPTFGDDGQQAVRAAGDREPNVFVVVDRSPDMGPHMAGVRADIATLIDRHPEARFAVIGFTSRPTLSWPLSADTWSLRPVVEALDVDLGTDVEQANVGAAGNMLRYQLISAQQQFPRAANLVYYLGAGAPESQAPQRDFDLPEDAVDGGAVVGYGAAGAQRLRAVAGQIGVPYVGRTAPLAELPADDAGEAAASAPPAGASRVEIYWAPAGIAAVLVLIELYLVLRELRRNTETVVPT</sequence>
<dbReference type="Proteomes" id="UP000062255">
    <property type="component" value="Chromosome"/>
</dbReference>
<dbReference type="PATRIC" id="fig|134601.6.peg.1094"/>
<evidence type="ECO:0000313" key="2">
    <source>
        <dbReference type="EMBL" id="AKS31391.1"/>
    </source>
</evidence>
<accession>A0A0K0X1S0</accession>
<dbReference type="RefSeq" id="WP_049743797.1">
    <property type="nucleotide sequence ID" value="NZ_CP012150.1"/>
</dbReference>
<proteinExistence type="predicted"/>
<gene>
    <name evidence="2" type="ORF">AFA91_05280</name>
</gene>
<protein>
    <recommendedName>
        <fullName evidence="4">VWFA domain-containing protein</fullName>
    </recommendedName>
</protein>
<keyword evidence="1" id="KW-0812">Transmembrane</keyword>
<evidence type="ECO:0000313" key="3">
    <source>
        <dbReference type="Proteomes" id="UP000062255"/>
    </source>
</evidence>
<feature type="transmembrane region" description="Helical" evidence="1">
    <location>
        <begin position="259"/>
        <end position="279"/>
    </location>
</feature>
<reference evidence="2 3" key="1">
    <citation type="submission" date="2015-07" db="EMBL/GenBank/DDBJ databases">
        <title>Complete genome sequence of Mycobacterium goodii X7B, a facultative thermophilic biodesulfurizing bacterium.</title>
        <authorList>
            <person name="Yu B."/>
            <person name="Li F."/>
            <person name="Xu P."/>
        </authorList>
    </citation>
    <scope>NUCLEOTIDE SEQUENCE [LARGE SCALE GENOMIC DNA]</scope>
    <source>
        <strain evidence="2 3">X7B</strain>
    </source>
</reference>
<evidence type="ECO:0008006" key="4">
    <source>
        <dbReference type="Google" id="ProtNLM"/>
    </source>
</evidence>
<dbReference type="OrthoDB" id="9814325at2"/>
<dbReference type="Gene3D" id="3.40.50.410">
    <property type="entry name" value="von Willebrand factor, type A domain"/>
    <property type="match status" value="1"/>
</dbReference>